<dbReference type="SMART" id="SM00344">
    <property type="entry name" value="HTH_ASNC"/>
    <property type="match status" value="1"/>
</dbReference>
<dbReference type="KEGG" id="mten:GWK48_09980"/>
<protein>
    <submittedName>
        <fullName evidence="5">Lrp/AsnC family transcriptional regulator</fullName>
    </submittedName>
</protein>
<dbReference type="InterPro" id="IPR036388">
    <property type="entry name" value="WH-like_DNA-bd_sf"/>
</dbReference>
<evidence type="ECO:0000313" key="5">
    <source>
        <dbReference type="EMBL" id="QKR00670.1"/>
    </source>
</evidence>
<dbReference type="PRINTS" id="PR00033">
    <property type="entry name" value="HTHASNC"/>
</dbReference>
<gene>
    <name evidence="5" type="ORF">GWK48_09980</name>
</gene>
<dbReference type="EMBL" id="CP049074">
    <property type="protein sequence ID" value="QKR00670.1"/>
    <property type="molecule type" value="Genomic_DNA"/>
</dbReference>
<sequence length="268" mass="30534">MDDIDRQIIFNLLKDGRMSQHMLAKRLNLTPPSLNLRFRKLLEEGVIRGFKVLMNPNYLNKYFAYYAFANTKDVYSEGMFVKFNCLEDFNVYGFQGNSLEEISRIVKGIASELGDPVMEYVPAQSPTMLKTHYLLLLKVLMENPRADLGDIAHRLNYKVSKVRKLVNEITELRGFAVLPEVDLIKADSILLAIFTRRLEEVKRVTGKFSIISIPGQGSGIDVSFVGSIRTAKSITDVVRGTDPEAQVMLVYDYWIKSDVRNLEQVRVG</sequence>
<dbReference type="OrthoDB" id="6995at2157"/>
<dbReference type="PANTHER" id="PTHR43413:SF8">
    <property type="entry name" value="HTH-TYPE TRANSCRIPTIONAL REGULATOR PTR1"/>
    <property type="match status" value="1"/>
</dbReference>
<feature type="domain" description="HTH asnC-type" evidence="4">
    <location>
        <begin position="1"/>
        <end position="62"/>
    </location>
</feature>
<keyword evidence="3" id="KW-0804">Transcription</keyword>
<proteinExistence type="predicted"/>
<evidence type="ECO:0000256" key="3">
    <source>
        <dbReference type="ARBA" id="ARBA00023163"/>
    </source>
</evidence>
<evidence type="ECO:0000259" key="4">
    <source>
        <dbReference type="PROSITE" id="PS50956"/>
    </source>
</evidence>
<organism evidence="5 6">
    <name type="scientific">Metallosphaera tengchongensis</name>
    <dbReference type="NCBI Taxonomy" id="1532350"/>
    <lineage>
        <taxon>Archaea</taxon>
        <taxon>Thermoproteota</taxon>
        <taxon>Thermoprotei</taxon>
        <taxon>Sulfolobales</taxon>
        <taxon>Sulfolobaceae</taxon>
        <taxon>Metallosphaera</taxon>
    </lineage>
</organism>
<dbReference type="InterPro" id="IPR011991">
    <property type="entry name" value="ArsR-like_HTH"/>
</dbReference>
<dbReference type="InterPro" id="IPR019888">
    <property type="entry name" value="Tscrpt_reg_AsnC-like"/>
</dbReference>
<dbReference type="Proteomes" id="UP000509301">
    <property type="component" value="Chromosome"/>
</dbReference>
<dbReference type="Gene3D" id="1.10.10.10">
    <property type="entry name" value="Winged helix-like DNA-binding domain superfamily/Winged helix DNA-binding domain"/>
    <property type="match status" value="1"/>
</dbReference>
<reference evidence="5 6" key="1">
    <citation type="submission" date="2020-02" db="EMBL/GenBank/DDBJ databases">
        <title>Comparative genome analysis reveals the metabolism and evolution of the thermophilic archaeal genus Metallosphaera.</title>
        <authorList>
            <person name="Jiang C."/>
        </authorList>
    </citation>
    <scope>NUCLEOTIDE SEQUENCE [LARGE SCALE GENOMIC DNA]</scope>
    <source>
        <strain evidence="5 6">Ric-A</strain>
    </source>
</reference>
<keyword evidence="6" id="KW-1185">Reference proteome</keyword>
<dbReference type="CDD" id="cd00090">
    <property type="entry name" value="HTH_ARSR"/>
    <property type="match status" value="1"/>
</dbReference>
<dbReference type="PROSITE" id="PS50956">
    <property type="entry name" value="HTH_ASNC_2"/>
    <property type="match status" value="1"/>
</dbReference>
<evidence type="ECO:0000256" key="2">
    <source>
        <dbReference type="ARBA" id="ARBA00023125"/>
    </source>
</evidence>
<accession>A0A6N0P057</accession>
<dbReference type="GeneID" id="55642274"/>
<dbReference type="InterPro" id="IPR050684">
    <property type="entry name" value="HTH-Siroheme_Decarb"/>
</dbReference>
<name>A0A6N0P057_9CREN</name>
<dbReference type="Pfam" id="PF13412">
    <property type="entry name" value="HTH_24"/>
    <property type="match status" value="1"/>
</dbReference>
<dbReference type="AlphaFoldDB" id="A0A6N0P057"/>
<evidence type="ECO:0000256" key="1">
    <source>
        <dbReference type="ARBA" id="ARBA00023015"/>
    </source>
</evidence>
<dbReference type="SUPFAM" id="SSF46785">
    <property type="entry name" value="Winged helix' DNA-binding domain"/>
    <property type="match status" value="1"/>
</dbReference>
<dbReference type="InterPro" id="IPR036390">
    <property type="entry name" value="WH_DNA-bd_sf"/>
</dbReference>
<dbReference type="GO" id="GO:0043565">
    <property type="term" value="F:sequence-specific DNA binding"/>
    <property type="evidence" value="ECO:0007669"/>
    <property type="project" value="InterPro"/>
</dbReference>
<dbReference type="InterPro" id="IPR000485">
    <property type="entry name" value="AsnC-type_HTH_dom"/>
</dbReference>
<keyword evidence="1" id="KW-0805">Transcription regulation</keyword>
<keyword evidence="2" id="KW-0238">DNA-binding</keyword>
<evidence type="ECO:0000313" key="6">
    <source>
        <dbReference type="Proteomes" id="UP000509301"/>
    </source>
</evidence>
<dbReference type="PANTHER" id="PTHR43413">
    <property type="entry name" value="TRANSCRIPTIONAL REGULATOR, ASNC FAMILY"/>
    <property type="match status" value="1"/>
</dbReference>
<dbReference type="RefSeq" id="WP_174631917.1">
    <property type="nucleotide sequence ID" value="NZ_CP049074.1"/>
</dbReference>